<keyword evidence="18" id="KW-0539">Nucleus</keyword>
<evidence type="ECO:0000256" key="9">
    <source>
        <dbReference type="ARBA" id="ARBA00022722"/>
    </source>
</evidence>
<keyword evidence="8" id="KW-0690">Ribosome biogenesis</keyword>
<keyword evidence="14" id="KW-0460">Magnesium</keyword>
<dbReference type="SUPFAM" id="SSF69065">
    <property type="entry name" value="RNase III domain-like"/>
    <property type="match status" value="2"/>
</dbReference>
<evidence type="ECO:0000256" key="19">
    <source>
        <dbReference type="ARBA" id="ARBA00032486"/>
    </source>
</evidence>
<dbReference type="Gene3D" id="3.30.160.20">
    <property type="match status" value="1"/>
</dbReference>
<evidence type="ECO:0000256" key="7">
    <source>
        <dbReference type="ARBA" id="ARBA00017706"/>
    </source>
</evidence>
<feature type="compositionally biased region" description="Acidic residues" evidence="24">
    <location>
        <begin position="343"/>
        <end position="352"/>
    </location>
</feature>
<evidence type="ECO:0000256" key="21">
    <source>
        <dbReference type="ARBA" id="ARBA00078955"/>
    </source>
</evidence>
<dbReference type="GO" id="GO:0031054">
    <property type="term" value="P:pre-miRNA processing"/>
    <property type="evidence" value="ECO:0007669"/>
    <property type="project" value="InterPro"/>
</dbReference>
<reference evidence="27" key="1">
    <citation type="submission" date="2020-11" db="EMBL/GenBank/DDBJ databases">
        <authorList>
            <person name="Tran Van P."/>
        </authorList>
    </citation>
    <scope>NUCLEOTIDE SEQUENCE</scope>
</reference>
<dbReference type="SMART" id="SM00535">
    <property type="entry name" value="RIBOc"/>
    <property type="match status" value="2"/>
</dbReference>
<feature type="region of interest" description="Disordered" evidence="24">
    <location>
        <begin position="1266"/>
        <end position="1355"/>
    </location>
</feature>
<dbReference type="GO" id="GO:0007506">
    <property type="term" value="P:gonadal mesoderm development"/>
    <property type="evidence" value="ECO:0007669"/>
    <property type="project" value="UniProtKB-KW"/>
</dbReference>
<dbReference type="PANTHER" id="PTHR11207">
    <property type="entry name" value="RIBONUCLEASE III"/>
    <property type="match status" value="1"/>
</dbReference>
<dbReference type="PROSITE" id="PS50137">
    <property type="entry name" value="DS_RBD"/>
    <property type="match status" value="1"/>
</dbReference>
<dbReference type="InterPro" id="IPR011907">
    <property type="entry name" value="RNase_III"/>
</dbReference>
<comment type="similarity">
    <text evidence="5">Belongs to the ribonuclease III family.</text>
</comment>
<evidence type="ECO:0000256" key="4">
    <source>
        <dbReference type="ARBA" id="ARBA00004123"/>
    </source>
</evidence>
<comment type="subcellular location">
    <subcellularLocation>
        <location evidence="4">Nucleus</location>
    </subcellularLocation>
</comment>
<feature type="domain" description="RNase III" evidence="26">
    <location>
        <begin position="794"/>
        <end position="972"/>
    </location>
</feature>
<feature type="compositionally biased region" description="Basic residues" evidence="24">
    <location>
        <begin position="1330"/>
        <end position="1340"/>
    </location>
</feature>
<evidence type="ECO:0000256" key="5">
    <source>
        <dbReference type="ARBA" id="ARBA00010183"/>
    </source>
</evidence>
<sequence>MYGQSNLVYPPVAGRPVEQKASLPRCDDSFRVLEIPIHRPPPTTFNHVNGGNSWNYPPPPPPPATQHYEQFSAYHSAGYSLPSQYSTPGFAPPYPFGQQAASYPPPVFPPPPGTDKNMSSEEAALLSRFMKLTRDRDKSPRPERASRKREERNSSYDKYSRGREDRSSRRRPSPGRDSARRGDRGPSISSRTVRGRKRSRSRSPDSSRKSVSPPRKIARPPRGPPSPLPSNEELPFLEKKPEKPPKKKANEAEETIRFYRCSPADLYYERDPSNPKVFRATQELKALCERFESELLSIFPKPEAPEDTGILSEVSDDDLNDDPCKPAKSCSAVRNCLNKFMGNEEDSGDESDSSVSSARSSDLNEYFEEEERRMREKPAACQNAMHPDLYYNEIHKRNMGPICKCSSSSRKLGIRHGVYVGEKLVPPCNKWTNNGDKLYHYKVTLAPPTNFLVKCPTTIVHDGHEFLFEGFSLFSHYELHSLPPCQLFRFYIHYTIDFENQPVFDALTTVHELNLFRQYVFFDLLELYDLELKIGLTYQERMKQAWEPVRDDVNCDLFHFMPRFVRQLPESGLEILSMNYVLDFLLKSWQKLISPWDIEEKLKAPTSTWADYAESLKEAFLEGCLCCFQFLGAVVCRPDKRPRSLRVDQLDRDDALLYAQEYIRQRREKEKKSKSSRRRDEDVQWEVDKLYPDLVHFGVRPAHLTTEYHKAYREFLKARYLLVNKPRPTAQDKEKLLEMERELRKLRTQPAMRREVTVGLSTKDFFVTGLFCDVVQHMLFLPILVCHLRFHKSLDSLESAMQYRFKNRYLLQLALTHPSYRENYGTNPDHSRNTQTNCGIRQAEYGDRDQIGFLLTGIVTLMKIMSQFGTEEEADSETMDNQRLEFFGDAVVEFLTSIHLFFMFPDQEEGSLATFRAALVQNSHLTHLARILELHKYFLYSHGPDLCLELPLRRAMANCFEALLGAIYLDGGLEAADKLLAETIFREEPSLLTVWVRLPLHPLQQQEPNGDRHLIPRIPYLQKLRDFEGDTGVEFNHIRLLARAFTDHSVGMTNLTLGSNQRLEFLGDTVLQLIVTEHLYLHFPSHHEGHLSLLRTTLVNNKTQAIVCDELGMARFSLSAPHRKKVVVGESQVDKPPLKMKDKADLLEAYLGSLYVDQGLEICKAFCRVCFFPRLNEFILNQDWNDPKSKLQQCCLTLRSLGESEPDIPVYTVVGCVGPTNTRIYTVAVSFRGEELARASAPSIKQAEMDAAKCALETQRALDRLRRQKRHEKRMCARANPPQIRDRHAKQNVQKHDSDIDSPPKTPLPNPQGNNGPGDEKEKLKDGTGKRKRRTKKRKPWQLNGGVPGVEVPSSTATVLESKSVCISPGDVVTPFVLVAPALPSRAQSKTAVGAGEPSKRV</sequence>
<feature type="region of interest" description="Disordered" evidence="24">
    <location>
        <begin position="37"/>
        <end position="65"/>
    </location>
</feature>
<gene>
    <name evidence="27" type="ORF">NMOB1V02_LOCUS640</name>
</gene>
<evidence type="ECO:0000256" key="10">
    <source>
        <dbReference type="ARBA" id="ARBA00022723"/>
    </source>
</evidence>
<evidence type="ECO:0000256" key="20">
    <source>
        <dbReference type="ARBA" id="ARBA00060285"/>
    </source>
</evidence>
<feature type="compositionally biased region" description="Pro residues" evidence="24">
    <location>
        <begin position="103"/>
        <end position="113"/>
    </location>
</feature>
<dbReference type="Pfam" id="PF00636">
    <property type="entry name" value="Ribonuclease_3"/>
    <property type="match status" value="1"/>
</dbReference>
<evidence type="ECO:0000256" key="13">
    <source>
        <dbReference type="ARBA" id="ARBA00022801"/>
    </source>
</evidence>
<dbReference type="PANTHER" id="PTHR11207:SF0">
    <property type="entry name" value="RIBONUCLEASE 3"/>
    <property type="match status" value="1"/>
</dbReference>
<comment type="function">
    <text evidence="20">Executes the initial step of microRNA (miRNA) processing in the nucleus, that is the cleavage of pri-miRNA to release pre-miRNA. Involved in pre-rRNA processing. Cleaves double-strand RNA and does not cleave single-strand RNA. Involved in fertility. Required for the function or synthesis of the let-7 miRNA.</text>
</comment>
<dbReference type="HAMAP" id="MF_00104">
    <property type="entry name" value="RNase_III"/>
    <property type="match status" value="1"/>
</dbReference>
<feature type="compositionally biased region" description="Basic and acidic residues" evidence="24">
    <location>
        <begin position="236"/>
        <end position="255"/>
    </location>
</feature>
<evidence type="ECO:0000256" key="1">
    <source>
        <dbReference type="ARBA" id="ARBA00000109"/>
    </source>
</evidence>
<keyword evidence="10" id="KW-0479">Metal-binding</keyword>
<evidence type="ECO:0000256" key="16">
    <source>
        <dbReference type="ARBA" id="ARBA00023156"/>
    </source>
</evidence>
<keyword evidence="16" id="KW-0334">Gonadal differentiation</keyword>
<feature type="compositionally biased region" description="Basic and acidic residues" evidence="24">
    <location>
        <begin position="1318"/>
        <end position="1329"/>
    </location>
</feature>
<feature type="compositionally biased region" description="Polar residues" evidence="24">
    <location>
        <begin position="44"/>
        <end position="55"/>
    </location>
</feature>
<comment type="cofactor">
    <cofactor evidence="3">
        <name>Mg(2+)</name>
        <dbReference type="ChEBI" id="CHEBI:18420"/>
    </cofactor>
</comment>
<dbReference type="InterPro" id="IPR058938">
    <property type="entry name" value="Helical_CED_Drosha"/>
</dbReference>
<dbReference type="GO" id="GO:0031053">
    <property type="term" value="P:primary miRNA processing"/>
    <property type="evidence" value="ECO:0007669"/>
    <property type="project" value="TreeGrafter"/>
</dbReference>
<dbReference type="CDD" id="cd19877">
    <property type="entry name" value="DSRM_RNAse_III_meta_like"/>
    <property type="match status" value="1"/>
</dbReference>
<dbReference type="EC" id="3.1.26.3" evidence="6"/>
<evidence type="ECO:0000256" key="23">
    <source>
        <dbReference type="PROSITE-ProRule" id="PRU00266"/>
    </source>
</evidence>
<dbReference type="GO" id="GO:0003723">
    <property type="term" value="F:RNA binding"/>
    <property type="evidence" value="ECO:0007669"/>
    <property type="project" value="UniProtKB-UniRule"/>
</dbReference>
<keyword evidence="12" id="KW-0255">Endonuclease</keyword>
<feature type="domain" description="DRBM" evidence="25">
    <location>
        <begin position="1186"/>
        <end position="1261"/>
    </location>
</feature>
<organism evidence="27">
    <name type="scientific">Notodromas monacha</name>
    <dbReference type="NCBI Taxonomy" id="399045"/>
    <lineage>
        <taxon>Eukaryota</taxon>
        <taxon>Metazoa</taxon>
        <taxon>Ecdysozoa</taxon>
        <taxon>Arthropoda</taxon>
        <taxon>Crustacea</taxon>
        <taxon>Oligostraca</taxon>
        <taxon>Ostracoda</taxon>
        <taxon>Podocopa</taxon>
        <taxon>Podocopida</taxon>
        <taxon>Cypridocopina</taxon>
        <taxon>Cypridoidea</taxon>
        <taxon>Cyprididae</taxon>
        <taxon>Notodromas</taxon>
    </lineage>
</organism>
<comment type="catalytic activity">
    <reaction evidence="1">
        <text>Endonucleolytic cleavage to 5'-phosphomonoester.</text>
        <dbReference type="EC" id="3.1.26.3"/>
    </reaction>
</comment>
<accession>A0A7R9BDN7</accession>
<evidence type="ECO:0000256" key="14">
    <source>
        <dbReference type="ARBA" id="ARBA00022842"/>
    </source>
</evidence>
<dbReference type="OrthoDB" id="67027at2759"/>
<evidence type="ECO:0000256" key="17">
    <source>
        <dbReference type="ARBA" id="ARBA00023211"/>
    </source>
</evidence>
<dbReference type="InterPro" id="IPR000999">
    <property type="entry name" value="RNase_III_dom"/>
</dbReference>
<keyword evidence="17" id="KW-0464">Manganese</keyword>
<dbReference type="CDD" id="cd00593">
    <property type="entry name" value="RIBOc"/>
    <property type="match status" value="2"/>
</dbReference>
<evidence type="ECO:0000256" key="8">
    <source>
        <dbReference type="ARBA" id="ARBA00022517"/>
    </source>
</evidence>
<dbReference type="SUPFAM" id="SSF54768">
    <property type="entry name" value="dsRNA-binding domain-like"/>
    <property type="match status" value="1"/>
</dbReference>
<dbReference type="GO" id="GO:0070877">
    <property type="term" value="C:microprocessor complex"/>
    <property type="evidence" value="ECO:0007669"/>
    <property type="project" value="TreeGrafter"/>
</dbReference>
<dbReference type="SMART" id="SM00358">
    <property type="entry name" value="DSRM"/>
    <property type="match status" value="1"/>
</dbReference>
<dbReference type="InterPro" id="IPR014720">
    <property type="entry name" value="dsRBD_dom"/>
</dbReference>
<dbReference type="EMBL" id="OA882093">
    <property type="protein sequence ID" value="CAD7272718.1"/>
    <property type="molecule type" value="Genomic_DNA"/>
</dbReference>
<dbReference type="GO" id="GO:0006364">
    <property type="term" value="P:rRNA processing"/>
    <property type="evidence" value="ECO:0007669"/>
    <property type="project" value="InterPro"/>
</dbReference>
<dbReference type="InterPro" id="IPR036389">
    <property type="entry name" value="RNase_III_sf"/>
</dbReference>
<feature type="region of interest" description="Disordered" evidence="24">
    <location>
        <begin position="343"/>
        <end position="369"/>
    </location>
</feature>
<dbReference type="Proteomes" id="UP000678499">
    <property type="component" value="Unassembled WGS sequence"/>
</dbReference>
<evidence type="ECO:0000259" key="25">
    <source>
        <dbReference type="PROSITE" id="PS50137"/>
    </source>
</evidence>
<dbReference type="FunFam" id="1.10.1520.10:FF:000002">
    <property type="entry name" value="Drosha ribonuclease III"/>
    <property type="match status" value="1"/>
</dbReference>
<evidence type="ECO:0000256" key="18">
    <source>
        <dbReference type="ARBA" id="ARBA00023242"/>
    </source>
</evidence>
<dbReference type="InterPro" id="IPR044442">
    <property type="entry name" value="RNAse_III_DSRM__animal"/>
</dbReference>
<dbReference type="Gene3D" id="1.10.1520.10">
    <property type="entry name" value="Ribonuclease III domain"/>
    <property type="match status" value="2"/>
</dbReference>
<feature type="region of interest" description="Disordered" evidence="24">
    <location>
        <begin position="83"/>
        <end position="255"/>
    </location>
</feature>
<feature type="region of interest" description="Disordered" evidence="24">
    <location>
        <begin position="1"/>
        <end position="22"/>
    </location>
</feature>
<feature type="domain" description="RNase III" evidence="26">
    <location>
        <begin position="1024"/>
        <end position="1159"/>
    </location>
</feature>
<evidence type="ECO:0000256" key="12">
    <source>
        <dbReference type="ARBA" id="ARBA00022759"/>
    </source>
</evidence>
<dbReference type="FunFam" id="3.30.160.20:FF:000012">
    <property type="entry name" value="Drosha ribonuclease III"/>
    <property type="match status" value="1"/>
</dbReference>
<keyword evidence="9" id="KW-0540">Nuclease</keyword>
<dbReference type="Pfam" id="PF14622">
    <property type="entry name" value="Ribonucleas_3_3"/>
    <property type="match status" value="1"/>
</dbReference>
<evidence type="ECO:0000256" key="15">
    <source>
        <dbReference type="ARBA" id="ARBA00022884"/>
    </source>
</evidence>
<name>A0A7R9BDN7_9CRUS</name>
<evidence type="ECO:0000256" key="3">
    <source>
        <dbReference type="ARBA" id="ARBA00001946"/>
    </source>
</evidence>
<evidence type="ECO:0000259" key="26">
    <source>
        <dbReference type="PROSITE" id="PS50142"/>
    </source>
</evidence>
<dbReference type="GO" id="GO:0046872">
    <property type="term" value="F:metal ion binding"/>
    <property type="evidence" value="ECO:0007669"/>
    <property type="project" value="UniProtKB-KW"/>
</dbReference>
<dbReference type="GO" id="GO:0004525">
    <property type="term" value="F:ribonuclease III activity"/>
    <property type="evidence" value="ECO:0007669"/>
    <property type="project" value="UniProtKB-EC"/>
</dbReference>
<keyword evidence="16" id="KW-0221">Differentiation</keyword>
<evidence type="ECO:0000256" key="24">
    <source>
        <dbReference type="SAM" id="MobiDB-lite"/>
    </source>
</evidence>
<keyword evidence="28" id="KW-1185">Reference proteome</keyword>
<evidence type="ECO:0000256" key="22">
    <source>
        <dbReference type="ARBA" id="ARBA00083702"/>
    </source>
</evidence>
<evidence type="ECO:0000256" key="6">
    <source>
        <dbReference type="ARBA" id="ARBA00012177"/>
    </source>
</evidence>
<keyword evidence="13" id="KW-0378">Hydrolase</keyword>
<dbReference type="Pfam" id="PF00035">
    <property type="entry name" value="dsrm"/>
    <property type="match status" value="1"/>
</dbReference>
<evidence type="ECO:0000313" key="28">
    <source>
        <dbReference type="Proteomes" id="UP000678499"/>
    </source>
</evidence>
<evidence type="ECO:0000256" key="2">
    <source>
        <dbReference type="ARBA" id="ARBA00001936"/>
    </source>
</evidence>
<comment type="cofactor">
    <cofactor evidence="2">
        <name>Mn(2+)</name>
        <dbReference type="ChEBI" id="CHEBI:29035"/>
    </cofactor>
</comment>
<evidence type="ECO:0000313" key="27">
    <source>
        <dbReference type="EMBL" id="CAD7272718.1"/>
    </source>
</evidence>
<proteinExistence type="inferred from homology"/>
<dbReference type="EMBL" id="CAJPEX010000056">
    <property type="protein sequence ID" value="CAG0912870.1"/>
    <property type="molecule type" value="Genomic_DNA"/>
</dbReference>
<evidence type="ECO:0000256" key="11">
    <source>
        <dbReference type="ARBA" id="ARBA00022737"/>
    </source>
</evidence>
<feature type="compositionally biased region" description="Basic and acidic residues" evidence="24">
    <location>
        <begin position="132"/>
        <end position="167"/>
    </location>
</feature>
<protein>
    <recommendedName>
        <fullName evidence="7">Ribonuclease 3</fullName>
        <ecNumber evidence="6">3.1.26.3</ecNumber>
    </recommendedName>
    <alternativeName>
        <fullName evidence="19">Ribonuclease III</fullName>
    </alternativeName>
    <alternativeName>
        <fullName evidence="21 22">protein Drosha</fullName>
    </alternativeName>
</protein>
<keyword evidence="15 23" id="KW-0694">RNA-binding</keyword>
<keyword evidence="11" id="KW-0677">Repeat</keyword>
<dbReference type="PROSITE" id="PS50142">
    <property type="entry name" value="RNASE_3_2"/>
    <property type="match status" value="2"/>
</dbReference>
<dbReference type="Pfam" id="PF26050">
    <property type="entry name" value="Helical_CED_Drosha"/>
    <property type="match status" value="1"/>
</dbReference>